<evidence type="ECO:0000313" key="1">
    <source>
        <dbReference type="EMBL" id="MPC81328.1"/>
    </source>
</evidence>
<protein>
    <submittedName>
        <fullName evidence="1">Uncharacterized protein</fullName>
    </submittedName>
</protein>
<dbReference type="AlphaFoldDB" id="A0A5B7IKQ1"/>
<dbReference type="EMBL" id="VSRR010056620">
    <property type="protein sequence ID" value="MPC81328.1"/>
    <property type="molecule type" value="Genomic_DNA"/>
</dbReference>
<sequence length="63" mass="6896">MMLAEYWCVVRGVRVFVVHQCGVAGRAAVSPSVACPRQTCGGACLESTASYVDQYVEDMERDH</sequence>
<dbReference type="Proteomes" id="UP000324222">
    <property type="component" value="Unassembled WGS sequence"/>
</dbReference>
<proteinExistence type="predicted"/>
<reference evidence="1 2" key="1">
    <citation type="submission" date="2019-05" db="EMBL/GenBank/DDBJ databases">
        <title>Another draft genome of Portunus trituberculatus and its Hox gene families provides insights of decapod evolution.</title>
        <authorList>
            <person name="Jeong J.-H."/>
            <person name="Song I."/>
            <person name="Kim S."/>
            <person name="Choi T."/>
            <person name="Kim D."/>
            <person name="Ryu S."/>
            <person name="Kim W."/>
        </authorList>
    </citation>
    <scope>NUCLEOTIDE SEQUENCE [LARGE SCALE GENOMIC DNA]</scope>
    <source>
        <tissue evidence="1">Muscle</tissue>
    </source>
</reference>
<evidence type="ECO:0000313" key="2">
    <source>
        <dbReference type="Proteomes" id="UP000324222"/>
    </source>
</evidence>
<keyword evidence="2" id="KW-1185">Reference proteome</keyword>
<accession>A0A5B7IKQ1</accession>
<gene>
    <name evidence="1" type="ORF">E2C01_075935</name>
</gene>
<name>A0A5B7IKQ1_PORTR</name>
<comment type="caution">
    <text evidence="1">The sequence shown here is derived from an EMBL/GenBank/DDBJ whole genome shotgun (WGS) entry which is preliminary data.</text>
</comment>
<organism evidence="1 2">
    <name type="scientific">Portunus trituberculatus</name>
    <name type="common">Swimming crab</name>
    <name type="synonym">Neptunus trituberculatus</name>
    <dbReference type="NCBI Taxonomy" id="210409"/>
    <lineage>
        <taxon>Eukaryota</taxon>
        <taxon>Metazoa</taxon>
        <taxon>Ecdysozoa</taxon>
        <taxon>Arthropoda</taxon>
        <taxon>Crustacea</taxon>
        <taxon>Multicrustacea</taxon>
        <taxon>Malacostraca</taxon>
        <taxon>Eumalacostraca</taxon>
        <taxon>Eucarida</taxon>
        <taxon>Decapoda</taxon>
        <taxon>Pleocyemata</taxon>
        <taxon>Brachyura</taxon>
        <taxon>Eubrachyura</taxon>
        <taxon>Portunoidea</taxon>
        <taxon>Portunidae</taxon>
        <taxon>Portuninae</taxon>
        <taxon>Portunus</taxon>
    </lineage>
</organism>